<evidence type="ECO:0000313" key="3">
    <source>
        <dbReference type="Proteomes" id="UP000660265"/>
    </source>
</evidence>
<name>A0ABQ2ET94_9ACTN</name>
<gene>
    <name evidence="2" type="ORF">GCM10011583_64460</name>
</gene>
<evidence type="ECO:0000313" key="2">
    <source>
        <dbReference type="EMBL" id="GGK23626.1"/>
    </source>
</evidence>
<evidence type="ECO:0000256" key="1">
    <source>
        <dbReference type="SAM" id="MobiDB-lite"/>
    </source>
</evidence>
<protein>
    <submittedName>
        <fullName evidence="2">Uncharacterized protein</fullName>
    </submittedName>
</protein>
<feature type="region of interest" description="Disordered" evidence="1">
    <location>
        <begin position="1"/>
        <end position="38"/>
    </location>
</feature>
<accession>A0ABQ2ET94</accession>
<proteinExistence type="predicted"/>
<sequence length="105" mass="11565">MPAPFDARTACGVTPEAKPREVSHPPPPIQEKWAKRFRRDPPASTMWTRLADKRSGSEEEDCDLPPLGLQGEAVFTTASVAAIVVPVFVHCTDGRHRSLPYGHSF</sequence>
<keyword evidence="3" id="KW-1185">Reference proteome</keyword>
<dbReference type="EMBL" id="BMMV01000029">
    <property type="protein sequence ID" value="GGK23626.1"/>
    <property type="molecule type" value="Genomic_DNA"/>
</dbReference>
<comment type="caution">
    <text evidence="2">The sequence shown here is derived from an EMBL/GenBank/DDBJ whole genome shotgun (WGS) entry which is preliminary data.</text>
</comment>
<dbReference type="Proteomes" id="UP000660265">
    <property type="component" value="Unassembled WGS sequence"/>
</dbReference>
<reference evidence="3" key="1">
    <citation type="journal article" date="2019" name="Int. J. Syst. Evol. Microbiol.">
        <title>The Global Catalogue of Microorganisms (GCM) 10K type strain sequencing project: providing services to taxonomists for standard genome sequencing and annotation.</title>
        <authorList>
            <consortium name="The Broad Institute Genomics Platform"/>
            <consortium name="The Broad Institute Genome Sequencing Center for Infectious Disease"/>
            <person name="Wu L."/>
            <person name="Ma J."/>
        </authorList>
    </citation>
    <scope>NUCLEOTIDE SEQUENCE [LARGE SCALE GENOMIC DNA]</scope>
    <source>
        <strain evidence="3">CGMCC 4.7275</strain>
    </source>
</reference>
<organism evidence="2 3">
    <name type="scientific">Streptomyces camponoticapitis</name>
    <dbReference type="NCBI Taxonomy" id="1616125"/>
    <lineage>
        <taxon>Bacteria</taxon>
        <taxon>Bacillati</taxon>
        <taxon>Actinomycetota</taxon>
        <taxon>Actinomycetes</taxon>
        <taxon>Kitasatosporales</taxon>
        <taxon>Streptomycetaceae</taxon>
        <taxon>Streptomyces</taxon>
    </lineage>
</organism>